<dbReference type="EMBL" id="RBNR01000333">
    <property type="protein sequence ID" value="RML39228.1"/>
    <property type="molecule type" value="Genomic_DNA"/>
</dbReference>
<dbReference type="InterPro" id="IPR017030">
    <property type="entry name" value="Vir_effector_SfrC"/>
</dbReference>
<dbReference type="Proteomes" id="UP000280292">
    <property type="component" value="Unassembled WGS sequence"/>
</dbReference>
<dbReference type="AlphaFoldDB" id="A0A3M2VLH6"/>
<protein>
    <submittedName>
        <fullName evidence="1">HopL1 protein</fullName>
    </submittedName>
</protein>
<reference evidence="1 2" key="1">
    <citation type="submission" date="2018-08" db="EMBL/GenBank/DDBJ databases">
        <title>Recombination of ecologically and evolutionarily significant loci maintains genetic cohesion in the Pseudomonas syringae species complex.</title>
        <authorList>
            <person name="Dillon M."/>
            <person name="Thakur S."/>
            <person name="Almeida R.N.D."/>
            <person name="Weir B.S."/>
            <person name="Guttman D.S."/>
        </authorList>
    </citation>
    <scope>NUCLEOTIDE SEQUENCE [LARGE SCALE GENOMIC DNA]</scope>
    <source>
        <strain evidence="1 2">ICMP 3883</strain>
    </source>
</reference>
<evidence type="ECO:0000313" key="1">
    <source>
        <dbReference type="EMBL" id="RML39228.1"/>
    </source>
</evidence>
<organism evidence="1 2">
    <name type="scientific">Pseudomonas syringae pv. ribicola</name>
    <dbReference type="NCBI Taxonomy" id="55398"/>
    <lineage>
        <taxon>Bacteria</taxon>
        <taxon>Pseudomonadati</taxon>
        <taxon>Pseudomonadota</taxon>
        <taxon>Gammaproteobacteria</taxon>
        <taxon>Pseudomonadales</taxon>
        <taxon>Pseudomonadaceae</taxon>
        <taxon>Pseudomonas</taxon>
    </lineage>
</organism>
<name>A0A3M2VLH6_PSESI</name>
<accession>A0A3M2VLH6</accession>
<evidence type="ECO:0000313" key="2">
    <source>
        <dbReference type="Proteomes" id="UP000280292"/>
    </source>
</evidence>
<dbReference type="Pfam" id="PF10139">
    <property type="entry name" value="Virul_Fac"/>
    <property type="match status" value="1"/>
</dbReference>
<proteinExistence type="predicted"/>
<comment type="caution">
    <text evidence="1">The sequence shown here is derived from an EMBL/GenBank/DDBJ whole genome shotgun (WGS) entry which is preliminary data.</text>
</comment>
<gene>
    <name evidence="1" type="ORF">ALQ95_00774</name>
</gene>
<sequence>MPGRFPHLAAQADDQSVIFADDWISGIAIHTQKNVGHRKGKEITPEQNEAMGRVIQAFKAR</sequence>